<evidence type="ECO:0000256" key="16">
    <source>
        <dbReference type="SAM" id="SignalP"/>
    </source>
</evidence>
<dbReference type="PROSITE" id="PS52016">
    <property type="entry name" value="TONB_DEPENDENT_REC_3"/>
    <property type="match status" value="1"/>
</dbReference>
<dbReference type="SUPFAM" id="SSF56935">
    <property type="entry name" value="Porins"/>
    <property type="match status" value="1"/>
</dbReference>
<keyword evidence="4" id="KW-0410">Iron transport</keyword>
<dbReference type="RefSeq" id="WP_239447351.1">
    <property type="nucleotide sequence ID" value="NZ_FSQW01000001.1"/>
</dbReference>
<evidence type="ECO:0000256" key="9">
    <source>
        <dbReference type="ARBA" id="ARBA00023077"/>
    </source>
</evidence>
<keyword evidence="20" id="KW-1185">Reference proteome</keyword>
<keyword evidence="2 12" id="KW-0813">Transport</keyword>
<dbReference type="InterPro" id="IPR012910">
    <property type="entry name" value="Plug_dom"/>
</dbReference>
<keyword evidence="19" id="KW-0675">Receptor</keyword>
<dbReference type="AlphaFoldDB" id="A0A1N6CSP4"/>
<protein>
    <submittedName>
        <fullName evidence="19">TonB-dependent Receptor Plug Domain</fullName>
    </submittedName>
</protein>
<evidence type="ECO:0000256" key="13">
    <source>
        <dbReference type="PROSITE-ProRule" id="PRU10144"/>
    </source>
</evidence>
<feature type="region of interest" description="Disordered" evidence="15">
    <location>
        <begin position="781"/>
        <end position="800"/>
    </location>
</feature>
<accession>A0A1N6CSP4</accession>
<dbReference type="Gene3D" id="2.40.170.20">
    <property type="entry name" value="TonB-dependent receptor, beta-barrel domain"/>
    <property type="match status" value="1"/>
</dbReference>
<keyword evidence="7" id="KW-0408">Iron</keyword>
<evidence type="ECO:0000256" key="11">
    <source>
        <dbReference type="ARBA" id="ARBA00023237"/>
    </source>
</evidence>
<keyword evidence="6 16" id="KW-0732">Signal</keyword>
<organism evidence="19 20">
    <name type="scientific">Parasphingorhabdus marina DSM 22363</name>
    <dbReference type="NCBI Taxonomy" id="1123272"/>
    <lineage>
        <taxon>Bacteria</taxon>
        <taxon>Pseudomonadati</taxon>
        <taxon>Pseudomonadota</taxon>
        <taxon>Alphaproteobacteria</taxon>
        <taxon>Sphingomonadales</taxon>
        <taxon>Sphingomonadaceae</taxon>
        <taxon>Parasphingorhabdus</taxon>
    </lineage>
</organism>
<dbReference type="PANTHER" id="PTHR32552:SF81">
    <property type="entry name" value="TONB-DEPENDENT OUTER MEMBRANE RECEPTOR"/>
    <property type="match status" value="1"/>
</dbReference>
<evidence type="ECO:0000256" key="4">
    <source>
        <dbReference type="ARBA" id="ARBA00022496"/>
    </source>
</evidence>
<dbReference type="PROSITE" id="PS01156">
    <property type="entry name" value="TONB_DEPENDENT_REC_2"/>
    <property type="match status" value="1"/>
</dbReference>
<feature type="chain" id="PRO_5009935377" evidence="16">
    <location>
        <begin position="24"/>
        <end position="873"/>
    </location>
</feature>
<evidence type="ECO:0000256" key="14">
    <source>
        <dbReference type="RuleBase" id="RU003357"/>
    </source>
</evidence>
<comment type="similarity">
    <text evidence="12 14">Belongs to the TonB-dependent receptor family.</text>
</comment>
<dbReference type="Gene3D" id="2.170.130.10">
    <property type="entry name" value="TonB-dependent receptor, plug domain"/>
    <property type="match status" value="1"/>
</dbReference>
<dbReference type="GO" id="GO:0006826">
    <property type="term" value="P:iron ion transport"/>
    <property type="evidence" value="ECO:0007669"/>
    <property type="project" value="UniProtKB-KW"/>
</dbReference>
<keyword evidence="11 12" id="KW-0998">Cell outer membrane</keyword>
<keyword evidence="8" id="KW-0406">Ion transport</keyword>
<keyword evidence="5 12" id="KW-0812">Transmembrane</keyword>
<evidence type="ECO:0000256" key="12">
    <source>
        <dbReference type="PROSITE-ProRule" id="PRU01360"/>
    </source>
</evidence>
<dbReference type="Proteomes" id="UP000185192">
    <property type="component" value="Unassembled WGS sequence"/>
</dbReference>
<evidence type="ECO:0000256" key="6">
    <source>
        <dbReference type="ARBA" id="ARBA00022729"/>
    </source>
</evidence>
<feature type="domain" description="TonB-dependent receptor plug" evidence="18">
    <location>
        <begin position="51"/>
        <end position="160"/>
    </location>
</feature>
<evidence type="ECO:0000256" key="5">
    <source>
        <dbReference type="ARBA" id="ARBA00022692"/>
    </source>
</evidence>
<dbReference type="Pfam" id="PF07715">
    <property type="entry name" value="Plug"/>
    <property type="match status" value="1"/>
</dbReference>
<feature type="short sequence motif" description="TonB C-terminal box" evidence="13">
    <location>
        <begin position="856"/>
        <end position="873"/>
    </location>
</feature>
<dbReference type="InterPro" id="IPR010917">
    <property type="entry name" value="TonB_rcpt_CS"/>
</dbReference>
<evidence type="ECO:0000256" key="2">
    <source>
        <dbReference type="ARBA" id="ARBA00022448"/>
    </source>
</evidence>
<dbReference type="InterPro" id="IPR039426">
    <property type="entry name" value="TonB-dep_rcpt-like"/>
</dbReference>
<keyword evidence="10 12" id="KW-0472">Membrane</keyword>
<proteinExistence type="inferred from homology"/>
<keyword evidence="9 14" id="KW-0798">TonB box</keyword>
<dbReference type="EMBL" id="FSQW01000001">
    <property type="protein sequence ID" value="SIN61505.1"/>
    <property type="molecule type" value="Genomic_DNA"/>
</dbReference>
<evidence type="ECO:0000256" key="8">
    <source>
        <dbReference type="ARBA" id="ARBA00023065"/>
    </source>
</evidence>
<dbReference type="GO" id="GO:0009279">
    <property type="term" value="C:cell outer membrane"/>
    <property type="evidence" value="ECO:0007669"/>
    <property type="project" value="UniProtKB-SubCell"/>
</dbReference>
<evidence type="ECO:0000256" key="7">
    <source>
        <dbReference type="ARBA" id="ARBA00023004"/>
    </source>
</evidence>
<gene>
    <name evidence="19" type="ORF">SAMN02745824_0898</name>
</gene>
<dbReference type="InterPro" id="IPR000531">
    <property type="entry name" value="Beta-barrel_TonB"/>
</dbReference>
<evidence type="ECO:0000313" key="20">
    <source>
        <dbReference type="Proteomes" id="UP000185192"/>
    </source>
</evidence>
<dbReference type="InterPro" id="IPR036942">
    <property type="entry name" value="Beta-barrel_TonB_sf"/>
</dbReference>
<evidence type="ECO:0000259" key="17">
    <source>
        <dbReference type="Pfam" id="PF00593"/>
    </source>
</evidence>
<feature type="signal peptide" evidence="16">
    <location>
        <begin position="1"/>
        <end position="23"/>
    </location>
</feature>
<evidence type="ECO:0000256" key="1">
    <source>
        <dbReference type="ARBA" id="ARBA00004571"/>
    </source>
</evidence>
<sequence>MKTLNKIVMAAMCSTALATPAFAQDAQDQGAEEAADDNIIIVTATRRAEDVQDIPIAVTAVSPTQLERQGVVDVQNITQVSPSFSTSNAQVASGSVVLRIRGVGTTSNNIGFESAVGIFVDGAYQSRPGVALSEFVDVERVEVLRGPQGTLFGRNTSAGALNITNVRPDLSEFGGFANATYGNRDWINLQGAVNVPIVQDTLAFRLTGAYTERDGYVTVVDGGGNRVGESNGQDQYLIRGQLGFETDGGISGRLIADYSKSTAGCCSAIEQLQSGLEPAGLFAAVGLGLRGGQAQPNVATTPFDTNAAEQAREDRIATSNFAPIADVDQWGVTLEVEVPVSDSADLIYIGSYRDFSSFENYDSDFTGLDLFDIDALNVDIETMTHELRLQGEAFDGRLQWLIGGYYSDEDIVSTVDASLGADYDQFAGALFAGATGGATLNPASPIFLGATPLSLLAGGVSPAGTSSINQYTQSSQSWSVFTHNVFEVTDGLKLTLGLRYSDESKDGGYQQLASNPGACLNIVSNASGVPVNGAPSISNPPGGPANPLAGFAGTALVLGCFPFVAPADLAAAAALPLPRTFPGPLSNVGSFSDEELIYTAKLSYEFPTAPITVYGGFTHGYKSGGFNLDTTAAIGGTDPRFDSEEVDAYEVGLKGKFIDDAVTLNIAAFLEEFSNFQVLEFTGAQFQTFNVPKAESKGVEIETVIRPSDNFTFNGAVTIIDASYPGDCATAADPLRVQNLCGAPLTNAPDIVAIAGATYEREIGDSLDFFLNGQLRFEDDRRTSTQPSTPPTTAAALGNTPLLPFDVQDSNIKINLRAGIGAQDDSWALEAFVTNLTNEITRGVTFSTTLRSGSRSAFIQQPRSYGVTLRGKF</sequence>
<dbReference type="STRING" id="1123272.SAMN02745824_0898"/>
<evidence type="ECO:0000259" key="18">
    <source>
        <dbReference type="Pfam" id="PF07715"/>
    </source>
</evidence>
<evidence type="ECO:0000256" key="10">
    <source>
        <dbReference type="ARBA" id="ARBA00023136"/>
    </source>
</evidence>
<dbReference type="InterPro" id="IPR037066">
    <property type="entry name" value="Plug_dom_sf"/>
</dbReference>
<keyword evidence="3 12" id="KW-1134">Transmembrane beta strand</keyword>
<comment type="subcellular location">
    <subcellularLocation>
        <location evidence="1 12">Cell outer membrane</location>
        <topology evidence="1 12">Multi-pass membrane protein</topology>
    </subcellularLocation>
</comment>
<feature type="domain" description="TonB-dependent receptor-like beta-barrel" evidence="17">
    <location>
        <begin position="392"/>
        <end position="836"/>
    </location>
</feature>
<evidence type="ECO:0000256" key="3">
    <source>
        <dbReference type="ARBA" id="ARBA00022452"/>
    </source>
</evidence>
<evidence type="ECO:0000313" key="19">
    <source>
        <dbReference type="EMBL" id="SIN61505.1"/>
    </source>
</evidence>
<dbReference type="PANTHER" id="PTHR32552">
    <property type="entry name" value="FERRICHROME IRON RECEPTOR-RELATED"/>
    <property type="match status" value="1"/>
</dbReference>
<evidence type="ECO:0000256" key="15">
    <source>
        <dbReference type="SAM" id="MobiDB-lite"/>
    </source>
</evidence>
<feature type="compositionally biased region" description="Low complexity" evidence="15">
    <location>
        <begin position="784"/>
        <end position="796"/>
    </location>
</feature>
<name>A0A1N6CSP4_9SPHN</name>
<reference evidence="20" key="1">
    <citation type="submission" date="2016-11" db="EMBL/GenBank/DDBJ databases">
        <authorList>
            <person name="Varghese N."/>
            <person name="Submissions S."/>
        </authorList>
    </citation>
    <scope>NUCLEOTIDE SEQUENCE [LARGE SCALE GENOMIC DNA]</scope>
    <source>
        <strain evidence="20">DSM 22363</strain>
    </source>
</reference>
<dbReference type="Pfam" id="PF00593">
    <property type="entry name" value="TonB_dep_Rec_b-barrel"/>
    <property type="match status" value="1"/>
</dbReference>